<feature type="coiled-coil region" evidence="1">
    <location>
        <begin position="21"/>
        <end position="104"/>
    </location>
</feature>
<evidence type="ECO:0000256" key="1">
    <source>
        <dbReference type="SAM" id="Coils"/>
    </source>
</evidence>
<feature type="coiled-coil region" evidence="1">
    <location>
        <begin position="171"/>
        <end position="205"/>
    </location>
</feature>
<reference evidence="2" key="1">
    <citation type="submission" date="2019-12" db="EMBL/GenBank/DDBJ databases">
        <title>Genome sequencing and annotation of Brassica cretica.</title>
        <authorList>
            <person name="Studholme D.J."/>
            <person name="Sarris P."/>
        </authorList>
    </citation>
    <scope>NUCLEOTIDE SEQUENCE</scope>
    <source>
        <strain evidence="2">PFS-109/04</strain>
        <tissue evidence="2">Leaf</tissue>
    </source>
</reference>
<accession>A0A8S9MV38</accession>
<dbReference type="PANTHER" id="PTHR36001">
    <property type="entry name" value="CTAGE FAMILY PROTEIN-RELATED"/>
    <property type="match status" value="1"/>
</dbReference>
<dbReference type="SUPFAM" id="SSF57997">
    <property type="entry name" value="Tropomyosin"/>
    <property type="match status" value="1"/>
</dbReference>
<dbReference type="PANTHER" id="PTHR36001:SF2">
    <property type="entry name" value="CTAGE FAMILY PROTEIN-RELATED"/>
    <property type="match status" value="1"/>
</dbReference>
<comment type="caution">
    <text evidence="2">The sequence shown here is derived from an EMBL/GenBank/DDBJ whole genome shotgun (WGS) entry which is preliminary data.</text>
</comment>
<dbReference type="AlphaFoldDB" id="A0A8S9MV38"/>
<proteinExistence type="predicted"/>
<evidence type="ECO:0000313" key="3">
    <source>
        <dbReference type="Proteomes" id="UP000712600"/>
    </source>
</evidence>
<evidence type="ECO:0000313" key="2">
    <source>
        <dbReference type="EMBL" id="KAF3484767.1"/>
    </source>
</evidence>
<protein>
    <submittedName>
        <fullName evidence="2">Uncharacterized protein</fullName>
    </submittedName>
</protein>
<gene>
    <name evidence="2" type="ORF">F2Q69_00056063</name>
</gene>
<name>A0A8S9MV38_BRACR</name>
<sequence length="290" mass="32537">MAGIDTQKQLLSLIRDFTSERSRGEQRVVGLKKRIESLQSEVEAANEDVEHAKRIKEVAEEELNGYEVESSLNDATIQSLEARIALLQDEVSTVGNEVDALKNKEGLLRDQFISQMVELNKEISLLFLLKFSLTMACGYVSVIADVEVFEDGHGADSQAIKDMLSDVNSQLAKEEEGYLAEQNIKEQLQKELDEYEKKMSLMEAITDKTNSVHALAEYPYSRKRIVSLTYNTQSSELEHTLASLGEELQKRCRCQHCQAENLEVLSLLLQGDQNGEEIGGDEEAISYLAV</sequence>
<keyword evidence="1" id="KW-0175">Coiled coil</keyword>
<organism evidence="2 3">
    <name type="scientific">Brassica cretica</name>
    <name type="common">Mustard</name>
    <dbReference type="NCBI Taxonomy" id="69181"/>
    <lineage>
        <taxon>Eukaryota</taxon>
        <taxon>Viridiplantae</taxon>
        <taxon>Streptophyta</taxon>
        <taxon>Embryophyta</taxon>
        <taxon>Tracheophyta</taxon>
        <taxon>Spermatophyta</taxon>
        <taxon>Magnoliopsida</taxon>
        <taxon>eudicotyledons</taxon>
        <taxon>Gunneridae</taxon>
        <taxon>Pentapetalae</taxon>
        <taxon>rosids</taxon>
        <taxon>malvids</taxon>
        <taxon>Brassicales</taxon>
        <taxon>Brassicaceae</taxon>
        <taxon>Brassiceae</taxon>
        <taxon>Brassica</taxon>
    </lineage>
</organism>
<dbReference type="EMBL" id="QGKX02002183">
    <property type="protein sequence ID" value="KAF3484767.1"/>
    <property type="molecule type" value="Genomic_DNA"/>
</dbReference>
<dbReference type="InterPro" id="IPR053327">
    <property type="entry name" value="KIP"/>
</dbReference>
<dbReference type="Proteomes" id="UP000712600">
    <property type="component" value="Unassembled WGS sequence"/>
</dbReference>